<dbReference type="AlphaFoldDB" id="C4J6U3"/>
<organism evidence="2">
    <name type="scientific">Zea mays</name>
    <name type="common">Maize</name>
    <dbReference type="NCBI Taxonomy" id="4577"/>
    <lineage>
        <taxon>Eukaryota</taxon>
        <taxon>Viridiplantae</taxon>
        <taxon>Streptophyta</taxon>
        <taxon>Embryophyta</taxon>
        <taxon>Tracheophyta</taxon>
        <taxon>Spermatophyta</taxon>
        <taxon>Magnoliopsida</taxon>
        <taxon>Liliopsida</taxon>
        <taxon>Poales</taxon>
        <taxon>Poaceae</taxon>
        <taxon>PACMAD clade</taxon>
        <taxon>Panicoideae</taxon>
        <taxon>Andropogonodae</taxon>
        <taxon>Andropogoneae</taxon>
        <taxon>Tripsacinae</taxon>
        <taxon>Zea</taxon>
    </lineage>
</organism>
<feature type="region of interest" description="Disordered" evidence="1">
    <location>
        <begin position="105"/>
        <end position="124"/>
    </location>
</feature>
<sequence>MCSQYLLGSSSALRLLRCVINCAKTLWRPNPAKDLPCNQPIRHSSKLPRIVRSKDIVTLHPDMILRYHDGSGGVAFAGVDKVGDGVPLHPDDALDDRFARVLRGDHQHDVPRRDPAEPHADPVHRHRVARQVQGRQHAGAPH</sequence>
<feature type="compositionally biased region" description="Basic and acidic residues" evidence="1">
    <location>
        <begin position="105"/>
        <end position="123"/>
    </location>
</feature>
<reference evidence="2" key="1">
    <citation type="journal article" date="2009" name="PLoS Genet.">
        <title>Sequencing, mapping, and analysis of 27,455 maize full-length cDNAs.</title>
        <authorList>
            <person name="Soderlund C."/>
            <person name="Descour A."/>
            <person name="Kudrna D."/>
            <person name="Bomhoff M."/>
            <person name="Boyd L."/>
            <person name="Currie J."/>
            <person name="Angelova A."/>
            <person name="Collura K."/>
            <person name="Wissotski M."/>
            <person name="Ashley E."/>
            <person name="Morrow D."/>
            <person name="Fernandes J."/>
            <person name="Walbot V."/>
            <person name="Yu Y."/>
        </authorList>
    </citation>
    <scope>NUCLEOTIDE SEQUENCE</scope>
    <source>
        <strain evidence="2">B73</strain>
    </source>
</reference>
<proteinExistence type="evidence at transcript level"/>
<evidence type="ECO:0000256" key="1">
    <source>
        <dbReference type="SAM" id="MobiDB-lite"/>
    </source>
</evidence>
<name>C4J6U3_MAIZE</name>
<dbReference type="EMBL" id="BT086540">
    <property type="protein sequence ID" value="ACR36893.1"/>
    <property type="molecule type" value="mRNA"/>
</dbReference>
<evidence type="ECO:0000313" key="2">
    <source>
        <dbReference type="EMBL" id="ACR36893.1"/>
    </source>
</evidence>
<accession>C4J6U3</accession>
<protein>
    <submittedName>
        <fullName evidence="2">Uncharacterized protein</fullName>
    </submittedName>
</protein>
<reference evidence="2" key="2">
    <citation type="submission" date="2012-06" db="EMBL/GenBank/DDBJ databases">
        <authorList>
            <person name="Yu Y."/>
            <person name="Currie J."/>
            <person name="Lomeli R."/>
            <person name="Angelova A."/>
            <person name="Collura K."/>
            <person name="Wissotski M."/>
            <person name="Campos D."/>
            <person name="Kudrna D."/>
            <person name="Golser W."/>
            <person name="Ashely E."/>
            <person name="Descour A."/>
            <person name="Fernandes J."/>
            <person name="Soderlund C."/>
            <person name="Walbot V."/>
        </authorList>
    </citation>
    <scope>NUCLEOTIDE SEQUENCE</scope>
    <source>
        <strain evidence="2">B73</strain>
    </source>
</reference>